<reference evidence="1" key="1">
    <citation type="journal article" date="2016" name="Front. Cell. Infect. Microbiol.">
        <title>Evolution and Diversity of the Antimicrobial Resistance Associated Mobilome in Streptococcus suis: A Probable Mobile Genetic Elements Reservoir for Other Streptococci.</title>
        <authorList>
            <person name="Huang J."/>
            <person name="Ma J."/>
            <person name="Shang K."/>
            <person name="Hu X."/>
            <person name="Liang Y."/>
            <person name="Li D."/>
            <person name="Wu Z."/>
            <person name="Dai L."/>
            <person name="Chen L."/>
            <person name="Wang L."/>
        </authorList>
    </citation>
    <scope>NUCLEOTIDE SEQUENCE</scope>
    <source>
        <strain evidence="1">ZJ20091101</strain>
    </source>
</reference>
<proteinExistence type="predicted"/>
<dbReference type="EMBL" id="KX077883">
    <property type="protein sequence ID" value="ANJ64130.1"/>
    <property type="molecule type" value="Genomic_DNA"/>
</dbReference>
<accession>A0A1X9I1K9</accession>
<protein>
    <submittedName>
        <fullName evidence="1">Uncharacterized protein</fullName>
    </submittedName>
</protein>
<evidence type="ECO:0000313" key="1">
    <source>
        <dbReference type="EMBL" id="ANJ64130.1"/>
    </source>
</evidence>
<dbReference type="AlphaFoldDB" id="A0A1X9I1K9"/>
<name>A0A1X9I1K9_STRSU</name>
<organism evidence="1">
    <name type="scientific">Streptococcus suis</name>
    <dbReference type="NCBI Taxonomy" id="1307"/>
    <lineage>
        <taxon>Bacteria</taxon>
        <taxon>Bacillati</taxon>
        <taxon>Bacillota</taxon>
        <taxon>Bacilli</taxon>
        <taxon>Lactobacillales</taxon>
        <taxon>Streptococcaceae</taxon>
        <taxon>Streptococcus</taxon>
    </lineage>
</organism>
<sequence length="37" mass="4616">MLKNSNSAQYIYIKTKILPKIFWQDFWQETKSNYQFL</sequence>